<keyword evidence="2 12" id="KW-0540">Nuclease</keyword>
<comment type="domain">
    <text evidence="12">Has 2 endonuclease domains. The discontinuous RuvC-like domain cleaves the target DNA noncomplementary to crRNA while the HNH nuclease domain cleaves the target DNA complementary to crRNA.</text>
</comment>
<proteinExistence type="inferred from homology"/>
<dbReference type="PATRIC" id="fig|1609981.3.peg.2087"/>
<dbReference type="PROSITE" id="PS51749">
    <property type="entry name" value="HNH_CAS9"/>
    <property type="match status" value="1"/>
</dbReference>
<keyword evidence="7 12" id="KW-0694">RNA-binding</keyword>
<keyword evidence="15" id="KW-1185">Reference proteome</keyword>
<evidence type="ECO:0000259" key="13">
    <source>
        <dbReference type="PROSITE" id="PS51749"/>
    </source>
</evidence>
<comment type="function">
    <text evidence="12">CRISPR (clustered regularly interspaced short palindromic repeat) is an adaptive immune system that provides protection against mobile genetic elements (viruses, transposable elements and conjugative plasmids). CRISPR clusters contain spacers, sequences complementary to antecedent mobile elements, and target invading nucleic acids. CRISPR clusters are transcribed and processed into CRISPR RNA (crRNA). In type II CRISPR systems correct processing of pre-crRNA requires a trans-encoded small RNA (tracrRNA), endogenous ribonuclease 3 (rnc) and this protein. The tracrRNA serves as a guide for ribonuclease 3-aided processing of pre-crRNA. Subsequently Cas9/crRNA/tracrRNA endonucleolytically cleaves linear or circular dsDNA target complementary to the spacer; Cas9 is inactive in the absence of the 2 guide RNAs (gRNA). Cas9 recognizes the protospacer adjacent motif (PAM) in the CRISPR repeat sequences to help distinguish self versus nonself, as targets within the bacterial CRISPR locus do not have PAMs. PAM recognition is also required for catalytic activity.</text>
</comment>
<accession>A0A0G3EK96</accession>
<keyword evidence="8 12" id="KW-0051">Antiviral defense</keyword>
<keyword evidence="4 12" id="KW-0255">Endonuclease</keyword>
<keyword evidence="3" id="KW-0479">Metal-binding</keyword>
<evidence type="ECO:0000256" key="6">
    <source>
        <dbReference type="ARBA" id="ARBA00022842"/>
    </source>
</evidence>
<dbReference type="STRING" id="1307763.L21SP4_02006"/>
<evidence type="ECO:0000256" key="3">
    <source>
        <dbReference type="ARBA" id="ARBA00022723"/>
    </source>
</evidence>
<dbReference type="GO" id="GO:0046872">
    <property type="term" value="F:metal ion binding"/>
    <property type="evidence" value="ECO:0007669"/>
    <property type="project" value="UniProtKB-UniRule"/>
</dbReference>
<evidence type="ECO:0000256" key="5">
    <source>
        <dbReference type="ARBA" id="ARBA00022801"/>
    </source>
</evidence>
<dbReference type="InterPro" id="IPR033114">
    <property type="entry name" value="HNH_CAS9"/>
</dbReference>
<comment type="similarity">
    <text evidence="12">Belongs to the CRISPR-associated Cas9 family.</text>
</comment>
<dbReference type="InterPro" id="IPR040619">
    <property type="entry name" value="Cas9_alpha-helical_lobe"/>
</dbReference>
<evidence type="ECO:0000256" key="2">
    <source>
        <dbReference type="ARBA" id="ARBA00022722"/>
    </source>
</evidence>
<dbReference type="GO" id="GO:0003723">
    <property type="term" value="F:RNA binding"/>
    <property type="evidence" value="ECO:0007669"/>
    <property type="project" value="UniProtKB-UniRule"/>
</dbReference>
<feature type="active site" description="Proton acceptor for HNH nuclease domain" evidence="12">
    <location>
        <position position="560"/>
    </location>
</feature>
<keyword evidence="6" id="KW-0460">Magnesium</keyword>
<evidence type="ECO:0000256" key="4">
    <source>
        <dbReference type="ARBA" id="ARBA00022759"/>
    </source>
</evidence>
<comment type="cofactor">
    <cofactor evidence="1">
        <name>Mg(2+)</name>
        <dbReference type="ChEBI" id="CHEBI:18420"/>
    </cofactor>
</comment>
<feature type="domain" description="HNH Cas9-type" evidence="13">
    <location>
        <begin position="485"/>
        <end position="653"/>
    </location>
</feature>
<dbReference type="KEGG" id="vbl:L21SP4_02006"/>
<dbReference type="OrthoDB" id="9777169at2"/>
<feature type="active site" description="For RuvC-like nuclease domain" evidence="12">
    <location>
        <position position="11"/>
    </location>
</feature>
<keyword evidence="5 12" id="KW-0378">Hydrolase</keyword>
<evidence type="ECO:0000256" key="7">
    <source>
        <dbReference type="ARBA" id="ARBA00022884"/>
    </source>
</evidence>
<evidence type="ECO:0000313" key="14">
    <source>
        <dbReference type="EMBL" id="AKJ65240.1"/>
    </source>
</evidence>
<evidence type="ECO:0000256" key="8">
    <source>
        <dbReference type="ARBA" id="ARBA00023118"/>
    </source>
</evidence>
<organism evidence="14 15">
    <name type="scientific">Kiritimatiella glycovorans</name>
    <dbReference type="NCBI Taxonomy" id="1307763"/>
    <lineage>
        <taxon>Bacteria</taxon>
        <taxon>Pseudomonadati</taxon>
        <taxon>Kiritimatiellota</taxon>
        <taxon>Kiritimatiellia</taxon>
        <taxon>Kiritimatiellales</taxon>
        <taxon>Kiritimatiellaceae</taxon>
        <taxon>Kiritimatiella</taxon>
    </lineage>
</organism>
<dbReference type="EMBL" id="CP010904">
    <property type="protein sequence ID" value="AKJ65240.1"/>
    <property type="molecule type" value="Genomic_DNA"/>
</dbReference>
<reference evidence="14 15" key="2">
    <citation type="journal article" date="2016" name="ISME J.">
        <title>Characterization of the first cultured representative of Verrucomicrobia subdivision 5 indicates the proposal of a novel phylum.</title>
        <authorList>
            <person name="Spring S."/>
            <person name="Bunk B."/>
            <person name="Sproer C."/>
            <person name="Schumann P."/>
            <person name="Rohde M."/>
            <person name="Tindall B.J."/>
            <person name="Klenk H.P."/>
        </authorList>
    </citation>
    <scope>NUCLEOTIDE SEQUENCE [LARGE SCALE GENOMIC DNA]</scope>
    <source>
        <strain evidence="14 15">L21-Fru-AB</strain>
    </source>
</reference>
<dbReference type="Pfam" id="PF18541">
    <property type="entry name" value="RuvC_III"/>
    <property type="match status" value="1"/>
</dbReference>
<keyword evidence="10" id="KW-0464">Manganese</keyword>
<evidence type="ECO:0000313" key="15">
    <source>
        <dbReference type="Proteomes" id="UP000035268"/>
    </source>
</evidence>
<evidence type="ECO:0000256" key="9">
    <source>
        <dbReference type="ARBA" id="ARBA00023125"/>
    </source>
</evidence>
<dbReference type="GO" id="GO:0004519">
    <property type="term" value="F:endonuclease activity"/>
    <property type="evidence" value="ECO:0007669"/>
    <property type="project" value="UniProtKB-UniRule"/>
</dbReference>
<dbReference type="RefSeq" id="WP_160300798.1">
    <property type="nucleotide sequence ID" value="NZ_CP010904.1"/>
</dbReference>
<evidence type="ECO:0000256" key="10">
    <source>
        <dbReference type="ARBA" id="ARBA00023211"/>
    </source>
</evidence>
<keyword evidence="9 12" id="KW-0238">DNA-binding</keyword>
<dbReference type="InterPro" id="IPR028629">
    <property type="entry name" value="Cas9"/>
</dbReference>
<dbReference type="Pfam" id="PF18470">
    <property type="entry name" value="Cas9_a"/>
    <property type="match status" value="1"/>
</dbReference>
<protein>
    <recommendedName>
        <fullName evidence="12">CRISPR-associated endonuclease Cas9</fullName>
        <ecNumber evidence="12">3.1.-.-</ecNumber>
    </recommendedName>
</protein>
<name>A0A0G3EK96_9BACT</name>
<evidence type="ECO:0000256" key="12">
    <source>
        <dbReference type="HAMAP-Rule" id="MF_01480"/>
    </source>
</evidence>
<dbReference type="Pfam" id="PF13395">
    <property type="entry name" value="HNH_4"/>
    <property type="match status" value="1"/>
</dbReference>
<dbReference type="GO" id="GO:0016787">
    <property type="term" value="F:hydrolase activity"/>
    <property type="evidence" value="ECO:0007669"/>
    <property type="project" value="UniProtKB-KW"/>
</dbReference>
<dbReference type="HAMAP" id="MF_01480">
    <property type="entry name" value="Cas9"/>
    <property type="match status" value="1"/>
</dbReference>
<dbReference type="InterPro" id="IPR036397">
    <property type="entry name" value="RNaseH_sf"/>
</dbReference>
<dbReference type="Gene3D" id="3.30.420.10">
    <property type="entry name" value="Ribonuclease H-like superfamily/Ribonuclease H"/>
    <property type="match status" value="3"/>
</dbReference>
<dbReference type="GO" id="GO:0043571">
    <property type="term" value="P:maintenance of CRISPR repeat elements"/>
    <property type="evidence" value="ECO:0007669"/>
    <property type="project" value="UniProtKB-UniRule"/>
</dbReference>
<dbReference type="InterPro" id="IPR003615">
    <property type="entry name" value="HNH_nuc"/>
</dbReference>
<dbReference type="InterPro" id="IPR041383">
    <property type="entry name" value="RuvC_III"/>
</dbReference>
<dbReference type="GO" id="GO:0003677">
    <property type="term" value="F:DNA binding"/>
    <property type="evidence" value="ECO:0007669"/>
    <property type="project" value="UniProtKB-UniRule"/>
</dbReference>
<comment type="subunit">
    <text evidence="11 12">Monomer. Binds crRNA and tracrRNA.</text>
</comment>
<dbReference type="NCBIfam" id="TIGR01865">
    <property type="entry name" value="cas_Csn1"/>
    <property type="match status" value="1"/>
</dbReference>
<dbReference type="EC" id="3.1.-.-" evidence="12"/>
<dbReference type="AlphaFoldDB" id="A0A0G3EK96"/>
<sequence length="1010" mass="116861">MSDSSYVLGLDLGTNSIGWACVRLNKGKPDGLLAQGVRIFEAGLEIDAYGRGTPLNTERRNARQRRRLHDRRKRRILKVRRILQEAGMLPANKPDHKDAEWKMLLARNPYRLRAKALDEQIDLKEIGLCIYQFAHRRGFLSNSKILKKDDDRGKLKDATKAFAEDMEQKGARTWGEYLSHLDPHEQRIRTNYTLREWYTSEFDLIWEKQQSFYPHVLTDDLYKRVKEALFYQRPLKSQAHLLGQCELEPGRKRAPFALLMAQEFRLLQSLNHLRVVSSTGDERLLTDEERKQALALLRSRGNQKFTTLRKVLNLRGTKFNLERGGEKTIQGNNTAAALGNLFGEAWDHFSSEQKNQIVEDRLTIGDTDALIRRMKKTWGLDSVTAEMFSETELEDGYCGFSRKALEKLLPLLERGHALMEAVQAAYPDYQKNLPRTDTLPPLENLRNPIVQRTLSELRRVVNAIIKEYGKSDKIRIELARDMKQTAKNREKSWDRMRVRERQRKEAAKKILEETGNPAPRRHEIEKVLLAEECNWECPYTGKRICMNTLLGDAPQFDIEHIIPFSRSFDNSFSNKTLCDVNYNRNVKGNKTPYESASETEHEEMVCRVKRFTGDYKEIKLDRFNTRETDSRADFIEEFSTSQLNDTRYASRLAGEYLGKLYGSEWRKHIQIAKGGTTKYLRDAWDLNRILSDGGTKSRDDHRHHAVDAVVVALTTPQTVKALSDANQRAPEHRRYAFSDMPLPWETFRQDVEQAINSITVSHKVCRKANGQLHKETFYGLIKDRKTGDTRTVLRKPLHELTDKEIKRAEIVDSSIRKLIEQKLKDLDQPPKTAFKDRNNHPFIIDKNGNKRFIHKVRVYQDAKPVKIAENRHVKLGGNHHLEIFEVIDKKGNPTWKCEVISLFDTRQRVKEKRPVIVRQDQNGNPLKFSLSIGEAVQLDWNGGRETAVVQKMSKTPNTVEYVFRKHNDARKAADIPYKETITVKSDSALFASNLQKIVITPTGLIRRAND</sequence>
<dbReference type="Proteomes" id="UP000035268">
    <property type="component" value="Chromosome"/>
</dbReference>
<comment type="caution">
    <text evidence="12">Lacks conserved residue(s) required for the propagation of feature annotation.</text>
</comment>
<gene>
    <name evidence="12 14" type="primary">cas9</name>
    <name evidence="14" type="ORF">L21SP4_02006</name>
</gene>
<evidence type="ECO:0000256" key="11">
    <source>
        <dbReference type="ARBA" id="ARBA00046380"/>
    </source>
</evidence>
<dbReference type="GO" id="GO:0051607">
    <property type="term" value="P:defense response to virus"/>
    <property type="evidence" value="ECO:0007669"/>
    <property type="project" value="UniProtKB-UniRule"/>
</dbReference>
<reference evidence="15" key="1">
    <citation type="submission" date="2015-02" db="EMBL/GenBank/DDBJ databases">
        <title>Description and complete genome sequence of the first cultured representative of the subdivision 5 of the Verrucomicrobia phylum.</title>
        <authorList>
            <person name="Spring S."/>
            <person name="Bunk B."/>
            <person name="Sproer C."/>
            <person name="Klenk H.-P."/>
        </authorList>
    </citation>
    <scope>NUCLEOTIDE SEQUENCE [LARGE SCALE GENOMIC DNA]</scope>
    <source>
        <strain evidence="15">L21-Fru-AB</strain>
    </source>
</reference>
<evidence type="ECO:0000256" key="1">
    <source>
        <dbReference type="ARBA" id="ARBA00001946"/>
    </source>
</evidence>